<accession>A0AAV1CJ80</accession>
<dbReference type="EMBL" id="OX459119">
    <property type="protein sequence ID" value="CAI9095148.1"/>
    <property type="molecule type" value="Genomic_DNA"/>
</dbReference>
<evidence type="ECO:0000256" key="3">
    <source>
        <dbReference type="ARBA" id="ARBA00022679"/>
    </source>
</evidence>
<dbReference type="Gene3D" id="3.40.50.2000">
    <property type="entry name" value="Glycogen Phosphorylase B"/>
    <property type="match status" value="2"/>
</dbReference>
<comment type="similarity">
    <text evidence="1 4">Belongs to the UDP-glycosyltransferase family.</text>
</comment>
<keyword evidence="8" id="KW-1185">Reference proteome</keyword>
<dbReference type="GO" id="GO:0016138">
    <property type="term" value="P:glycoside biosynthetic process"/>
    <property type="evidence" value="ECO:0007669"/>
    <property type="project" value="UniProtKB-ARBA"/>
</dbReference>
<name>A0AAV1CJ80_OLDCO</name>
<evidence type="ECO:0000256" key="1">
    <source>
        <dbReference type="ARBA" id="ARBA00009995"/>
    </source>
</evidence>
<reference evidence="7" key="1">
    <citation type="submission" date="2023-03" db="EMBL/GenBank/DDBJ databases">
        <authorList>
            <person name="Julca I."/>
        </authorList>
    </citation>
    <scope>NUCLEOTIDE SEQUENCE</scope>
</reference>
<evidence type="ECO:0000256" key="4">
    <source>
        <dbReference type="RuleBase" id="RU003718"/>
    </source>
</evidence>
<proteinExistence type="inferred from homology"/>
<dbReference type="CDD" id="cd03784">
    <property type="entry name" value="GT1_Gtf-like"/>
    <property type="match status" value="1"/>
</dbReference>
<dbReference type="GO" id="GO:0035251">
    <property type="term" value="F:UDP-glucosyltransferase activity"/>
    <property type="evidence" value="ECO:0007669"/>
    <property type="project" value="TreeGrafter"/>
</dbReference>
<evidence type="ECO:0000256" key="2">
    <source>
        <dbReference type="ARBA" id="ARBA00022676"/>
    </source>
</evidence>
<dbReference type="Proteomes" id="UP001161247">
    <property type="component" value="Chromosome 2"/>
</dbReference>
<dbReference type="FunFam" id="3.40.50.2000:FF:000060">
    <property type="entry name" value="Glycosyltransferase"/>
    <property type="match status" value="1"/>
</dbReference>
<dbReference type="PANTHER" id="PTHR48047">
    <property type="entry name" value="GLYCOSYLTRANSFERASE"/>
    <property type="match status" value="1"/>
</dbReference>
<keyword evidence="2 4" id="KW-0328">Glycosyltransferase</keyword>
<feature type="region of interest" description="Disordered" evidence="6">
    <location>
        <begin position="178"/>
        <end position="218"/>
    </location>
</feature>
<dbReference type="Pfam" id="PF00201">
    <property type="entry name" value="UDPGT"/>
    <property type="match status" value="1"/>
</dbReference>
<protein>
    <recommendedName>
        <fullName evidence="5">Glycosyltransferase</fullName>
        <ecNumber evidence="5">2.4.1.-</ecNumber>
    </recommendedName>
</protein>
<dbReference type="PROSITE" id="PS00375">
    <property type="entry name" value="UDPGT"/>
    <property type="match status" value="1"/>
</dbReference>
<evidence type="ECO:0000313" key="7">
    <source>
        <dbReference type="EMBL" id="CAI9095148.1"/>
    </source>
</evidence>
<dbReference type="InterPro" id="IPR002213">
    <property type="entry name" value="UDP_glucos_trans"/>
</dbReference>
<dbReference type="AlphaFoldDB" id="A0AAV1CJ80"/>
<dbReference type="EC" id="2.4.1.-" evidence="5"/>
<sequence>MKPVGEIFVVPFIVSSHVYPCIELCRLLCSVNYKTTLIISSELIPGVPEFLLKNQLFLVAECPHPLPPPPTKSTKSGPNHLEIYFHQMGNFIESMLESRNPQDWKLPCFALLDSMMMPAAKSAFTRFGAPVVAIFTCGAASMALEHAAWKSDVEDLNPGETRILPGLPECMAFRYSDLTRGNHDGPGTPSSSVDSREIKKKEKKKSMPTQPGDEPPWVEDTKGAVAFLINTCEELERPFISYISDQIGVPAWAVGPLLPGEYWRSWTGSTDQEETHLNSTKLRPSSKSNYSESYILKWLDTKPKCSVLYISFGTYLTPELEELEELAKAVEELNPRYSFIWVLQSGNSQVLFEYYPHGLDRKVGDRGLIIQGWAPQLSILNHQAVGGFLTHCGWSSTMEAIGRGIPMLAWPIKGDQFYNAKCIQGHFRIGILVSKSGRMVTKNEIIEGIEMLMGDEGLRTRAAELRNEAFSHGFPSSSLASIEAFKGFSLNY</sequence>
<keyword evidence="3 4" id="KW-0808">Transferase</keyword>
<dbReference type="PANTHER" id="PTHR48047:SF187">
    <property type="entry name" value="CROCETIN GLUCOSYLTRANSFERASE 3-LIKE"/>
    <property type="match status" value="1"/>
</dbReference>
<dbReference type="InterPro" id="IPR035595">
    <property type="entry name" value="UDP_glycos_trans_CS"/>
</dbReference>
<dbReference type="SUPFAM" id="SSF53756">
    <property type="entry name" value="UDP-Glycosyltransferase/glycogen phosphorylase"/>
    <property type="match status" value="1"/>
</dbReference>
<organism evidence="7 8">
    <name type="scientific">Oldenlandia corymbosa var. corymbosa</name>
    <dbReference type="NCBI Taxonomy" id="529605"/>
    <lineage>
        <taxon>Eukaryota</taxon>
        <taxon>Viridiplantae</taxon>
        <taxon>Streptophyta</taxon>
        <taxon>Embryophyta</taxon>
        <taxon>Tracheophyta</taxon>
        <taxon>Spermatophyta</taxon>
        <taxon>Magnoliopsida</taxon>
        <taxon>eudicotyledons</taxon>
        <taxon>Gunneridae</taxon>
        <taxon>Pentapetalae</taxon>
        <taxon>asterids</taxon>
        <taxon>lamiids</taxon>
        <taxon>Gentianales</taxon>
        <taxon>Rubiaceae</taxon>
        <taxon>Rubioideae</taxon>
        <taxon>Spermacoceae</taxon>
        <taxon>Hedyotis-Oldenlandia complex</taxon>
        <taxon>Oldenlandia</taxon>
    </lineage>
</organism>
<gene>
    <name evidence="7" type="ORF">OLC1_LOCUS6177</name>
</gene>
<evidence type="ECO:0000256" key="6">
    <source>
        <dbReference type="SAM" id="MobiDB-lite"/>
    </source>
</evidence>
<evidence type="ECO:0000313" key="8">
    <source>
        <dbReference type="Proteomes" id="UP001161247"/>
    </source>
</evidence>
<evidence type="ECO:0000256" key="5">
    <source>
        <dbReference type="RuleBase" id="RU362057"/>
    </source>
</evidence>